<feature type="region of interest" description="Disordered" evidence="1">
    <location>
        <begin position="156"/>
        <end position="186"/>
    </location>
</feature>
<feature type="domain" description="XdhC Rossmann" evidence="2">
    <location>
        <begin position="10"/>
        <end position="149"/>
    </location>
</feature>
<dbReference type="Proteomes" id="UP000002586">
    <property type="component" value="Chromosome"/>
</dbReference>
<evidence type="ECO:0000256" key="1">
    <source>
        <dbReference type="SAM" id="MobiDB-lite"/>
    </source>
</evidence>
<reference evidence="4" key="1">
    <citation type="journal article" date="2009" name="Appl. Environ. Microbiol.">
        <title>Complete genome sequence of the chemolithoautotrophic marine magnetotactic coccus strain MC-1.</title>
        <authorList>
            <person name="Schubbe S."/>
            <person name="Williams T.J."/>
            <person name="Xie G."/>
            <person name="Kiss H.E."/>
            <person name="Brettin T.S."/>
            <person name="Martinez D."/>
            <person name="Ross C.A."/>
            <person name="Schuler D."/>
            <person name="Cox B.L."/>
            <person name="Nealson K.H."/>
            <person name="Bazylinski D.A."/>
        </authorList>
    </citation>
    <scope>NUCLEOTIDE SEQUENCE [LARGE SCALE GENOMIC DNA]</scope>
    <source>
        <strain evidence="4">ATCC BAA-1437 / JCM 17883 / MC-1</strain>
    </source>
</reference>
<organism evidence="3 4">
    <name type="scientific">Magnetococcus marinus (strain ATCC BAA-1437 / JCM 17883 / MC-1)</name>
    <dbReference type="NCBI Taxonomy" id="156889"/>
    <lineage>
        <taxon>Bacteria</taxon>
        <taxon>Pseudomonadati</taxon>
        <taxon>Pseudomonadota</taxon>
        <taxon>Magnetococcia</taxon>
        <taxon>Magnetococcales</taxon>
        <taxon>Magnetococcaceae</taxon>
        <taxon>Magnetococcus</taxon>
    </lineage>
</organism>
<gene>
    <name evidence="3" type="ordered locus">Mmc1_0674</name>
</gene>
<dbReference type="PANTHER" id="PTHR30388:SF6">
    <property type="entry name" value="XANTHINE DEHYDROGENASE SUBUNIT A-RELATED"/>
    <property type="match status" value="1"/>
</dbReference>
<dbReference type="RefSeq" id="WP_011712358.1">
    <property type="nucleotide sequence ID" value="NC_008576.1"/>
</dbReference>
<dbReference type="EMBL" id="CP000471">
    <property type="protein sequence ID" value="ABK43195.1"/>
    <property type="molecule type" value="Genomic_DNA"/>
</dbReference>
<evidence type="ECO:0000259" key="2">
    <source>
        <dbReference type="Pfam" id="PF13478"/>
    </source>
</evidence>
<sequence>MATQTQEPQLLIVGCKKIGRLMARTAATLGWSVTVMDQDTPQYPWPPNVESIPHHFLKTELGIPPNTHAIINRGHKKDAEVVQALVKRGAKHIYLIASATRGQEVLDEAMAGLDKKSQKKLQKMISVPAGLDLGGEDTASIALSILAEIQLRHQGGSGGVLNDQRPAKLAKATPSQANRPCPGKAS</sequence>
<proteinExistence type="predicted"/>
<dbReference type="HOGENOM" id="CLU_1452804_0_0_5"/>
<dbReference type="OrthoDB" id="61481at2"/>
<dbReference type="eggNOG" id="COG1975">
    <property type="taxonomic scope" value="Bacteria"/>
</dbReference>
<keyword evidence="4" id="KW-1185">Reference proteome</keyword>
<dbReference type="KEGG" id="mgm:Mmc1_0674"/>
<accession>A0L5F2</accession>
<dbReference type="Pfam" id="PF13478">
    <property type="entry name" value="XdhC_C"/>
    <property type="match status" value="1"/>
</dbReference>
<name>A0L5F2_MAGMM</name>
<evidence type="ECO:0000313" key="3">
    <source>
        <dbReference type="EMBL" id="ABK43195.1"/>
    </source>
</evidence>
<protein>
    <submittedName>
        <fullName evidence="3">Xanthine and CO dehydrogenases maturation factor XdhC/CoxF family-like protein</fullName>
    </submittedName>
</protein>
<dbReference type="InterPro" id="IPR027051">
    <property type="entry name" value="XdhC_Rossmann_dom"/>
</dbReference>
<dbReference type="AlphaFoldDB" id="A0L5F2"/>
<evidence type="ECO:0000313" key="4">
    <source>
        <dbReference type="Proteomes" id="UP000002586"/>
    </source>
</evidence>
<reference evidence="3 4" key="2">
    <citation type="journal article" date="2012" name="Int. J. Syst. Evol. Microbiol.">
        <title>Magnetococcus marinus gen. nov., sp. nov., a marine, magnetotactic bacterium that represents a novel lineage (Magnetococcaceae fam. nov.; Magnetococcales ord. nov.) at the base of the Alphaproteobacteria.</title>
        <authorList>
            <person name="Bazylinski D.A."/>
            <person name="Williams T.J."/>
            <person name="Lefevre C.T."/>
            <person name="Berg R.J."/>
            <person name="Zhang C.L."/>
            <person name="Bowser S.S."/>
            <person name="Dean A.J."/>
            <person name="Beveridge T.J."/>
        </authorList>
    </citation>
    <scope>NUCLEOTIDE SEQUENCE [LARGE SCALE GENOMIC DNA]</scope>
    <source>
        <strain evidence="4">ATCC BAA-1437 / JCM 17883 / MC-1</strain>
    </source>
</reference>
<dbReference type="Gene3D" id="3.40.50.720">
    <property type="entry name" value="NAD(P)-binding Rossmann-like Domain"/>
    <property type="match status" value="1"/>
</dbReference>
<dbReference type="InterPro" id="IPR052698">
    <property type="entry name" value="MoCofactor_Util/Proc"/>
</dbReference>
<dbReference type="STRING" id="156889.Mmc1_0674"/>
<dbReference type="PANTHER" id="PTHR30388">
    <property type="entry name" value="ALDEHYDE OXIDOREDUCTASE MOLYBDENUM COFACTOR ASSEMBLY PROTEIN"/>
    <property type="match status" value="1"/>
</dbReference>